<evidence type="ECO:0000313" key="2">
    <source>
        <dbReference type="EMBL" id="OAK52759.1"/>
    </source>
</evidence>
<dbReference type="Gene3D" id="3.30.420.180">
    <property type="entry name" value="CobE/GbiG C-terminal domain"/>
    <property type="match status" value="1"/>
</dbReference>
<dbReference type="EMBL" id="LVHI01000023">
    <property type="protein sequence ID" value="OAK52759.1"/>
    <property type="molecule type" value="Genomic_DNA"/>
</dbReference>
<proteinExistence type="predicted"/>
<protein>
    <recommendedName>
        <fullName evidence="1">CobE/GbiG C-terminal domain-containing protein</fullName>
    </recommendedName>
</protein>
<sequence length="120" mass="11738">MTDRVVAGVGASSNAPIDGIVDAILAVVGADRTLVSVATIDTKADVLAPVAAALGVSSTSWTAEQLNRVSVPNPSARVRRETGTASVAEAAATLGSGGGRVVTPKTNIGAVSIALACAVD</sequence>
<dbReference type="PANTHER" id="PTHR37477:SF1">
    <property type="entry name" value="COBALT-PRECORRIN-5A HYDROLASE"/>
    <property type="match status" value="1"/>
</dbReference>
<keyword evidence="3" id="KW-1185">Reference proteome</keyword>
<comment type="caution">
    <text evidence="2">The sequence shown here is derived from an EMBL/GenBank/DDBJ whole genome shotgun (WGS) entry which is preliminary data.</text>
</comment>
<organism evidence="2 3">
    <name type="scientific">Rhodococcoides kyotonense</name>
    <dbReference type="NCBI Taxonomy" id="398843"/>
    <lineage>
        <taxon>Bacteria</taxon>
        <taxon>Bacillati</taxon>
        <taxon>Actinomycetota</taxon>
        <taxon>Actinomycetes</taxon>
        <taxon>Mycobacteriales</taxon>
        <taxon>Nocardiaceae</taxon>
        <taxon>Rhodococcoides</taxon>
    </lineage>
</organism>
<dbReference type="InterPro" id="IPR052553">
    <property type="entry name" value="CbiG_hydrolase"/>
</dbReference>
<dbReference type="GO" id="GO:0009236">
    <property type="term" value="P:cobalamin biosynthetic process"/>
    <property type="evidence" value="ECO:0007669"/>
    <property type="project" value="InterPro"/>
</dbReference>
<dbReference type="PANTHER" id="PTHR37477">
    <property type="entry name" value="COBALT-PRECORRIN-5A HYDROLASE"/>
    <property type="match status" value="1"/>
</dbReference>
<dbReference type="Proteomes" id="UP000077519">
    <property type="component" value="Unassembled WGS sequence"/>
</dbReference>
<feature type="domain" description="CobE/GbiG C-terminal" evidence="1">
    <location>
        <begin position="5"/>
        <end position="116"/>
    </location>
</feature>
<dbReference type="SUPFAM" id="SSF159664">
    <property type="entry name" value="CobE/GbiG C-terminal domain-like"/>
    <property type="match status" value="1"/>
</dbReference>
<name>A0A177YC31_9NOCA</name>
<reference evidence="2 3" key="1">
    <citation type="submission" date="2016-03" db="EMBL/GenBank/DDBJ databases">
        <title>Genome sequence of Rhodococcus kyotonensis KB10.</title>
        <authorList>
            <person name="Jeong H."/>
            <person name="Hong C.E."/>
            <person name="Jo S.H."/>
            <person name="Park J.M."/>
        </authorList>
    </citation>
    <scope>NUCLEOTIDE SEQUENCE [LARGE SCALE GENOMIC DNA]</scope>
    <source>
        <strain evidence="2 3">KB10</strain>
    </source>
</reference>
<dbReference type="AlphaFoldDB" id="A0A177YC31"/>
<dbReference type="Pfam" id="PF01890">
    <property type="entry name" value="CbiG_C"/>
    <property type="match status" value="1"/>
</dbReference>
<evidence type="ECO:0000259" key="1">
    <source>
        <dbReference type="Pfam" id="PF01890"/>
    </source>
</evidence>
<evidence type="ECO:0000313" key="3">
    <source>
        <dbReference type="Proteomes" id="UP000077519"/>
    </source>
</evidence>
<dbReference type="InterPro" id="IPR002750">
    <property type="entry name" value="CobE/GbiG_C"/>
</dbReference>
<gene>
    <name evidence="2" type="ORF">A3K89_08255</name>
</gene>
<dbReference type="RefSeq" id="WP_068428673.1">
    <property type="nucleotide sequence ID" value="NZ_LVHI01000023.1"/>
</dbReference>
<accession>A0A177YC31</accession>
<dbReference type="InterPro" id="IPR036518">
    <property type="entry name" value="CobE/GbiG_C_sf"/>
</dbReference>